<evidence type="ECO:0000313" key="4">
    <source>
        <dbReference type="EMBL" id="USW55199.1"/>
    </source>
</evidence>
<dbReference type="PANTHER" id="PTHR16861">
    <property type="entry name" value="GLYCOPROTEIN 38"/>
    <property type="match status" value="1"/>
</dbReference>
<keyword evidence="3" id="KW-0732">Signal</keyword>
<keyword evidence="2" id="KW-1133">Transmembrane helix</keyword>
<keyword evidence="2" id="KW-0812">Transmembrane</keyword>
<dbReference type="EMBL" id="CP099424">
    <property type="protein sequence ID" value="USW55199.1"/>
    <property type="molecule type" value="Genomic_DNA"/>
</dbReference>
<evidence type="ECO:0000256" key="1">
    <source>
        <dbReference type="SAM" id="MobiDB-lite"/>
    </source>
</evidence>
<feature type="chain" id="PRO_5040236508" description="Mid2 domain-containing protein" evidence="3">
    <location>
        <begin position="21"/>
        <end position="351"/>
    </location>
</feature>
<dbReference type="PANTHER" id="PTHR16861:SF4">
    <property type="entry name" value="SH3 DOMAIN PROTEIN (AFU_ORTHOLOGUE AFUA_1G13610)"/>
    <property type="match status" value="1"/>
</dbReference>
<evidence type="ECO:0008006" key="6">
    <source>
        <dbReference type="Google" id="ProtNLM"/>
    </source>
</evidence>
<feature type="region of interest" description="Disordered" evidence="1">
    <location>
        <begin position="278"/>
        <end position="351"/>
    </location>
</feature>
<evidence type="ECO:0000313" key="5">
    <source>
        <dbReference type="Proteomes" id="UP001056384"/>
    </source>
</evidence>
<organism evidence="4 5">
    <name type="scientific">Septoria linicola</name>
    <dbReference type="NCBI Taxonomy" id="215465"/>
    <lineage>
        <taxon>Eukaryota</taxon>
        <taxon>Fungi</taxon>
        <taxon>Dikarya</taxon>
        <taxon>Ascomycota</taxon>
        <taxon>Pezizomycotina</taxon>
        <taxon>Dothideomycetes</taxon>
        <taxon>Dothideomycetidae</taxon>
        <taxon>Mycosphaerellales</taxon>
        <taxon>Mycosphaerellaceae</taxon>
        <taxon>Septoria</taxon>
    </lineage>
</organism>
<feature type="signal peptide" evidence="3">
    <location>
        <begin position="1"/>
        <end position="20"/>
    </location>
</feature>
<name>A0A9Q9EM84_9PEZI</name>
<feature type="transmembrane region" description="Helical" evidence="2">
    <location>
        <begin position="247"/>
        <end position="269"/>
    </location>
</feature>
<keyword evidence="2" id="KW-0472">Membrane</keyword>
<keyword evidence="5" id="KW-1185">Reference proteome</keyword>
<sequence length="351" mass="37632">MRNSLTVIQILTFTVHKVQAQASSNSTGPTLCNSTISSANASEIVTFPVDWPLPRNTSVASQGSRVVNVPDPSWAITVAAIGANVQTSLWYDTAGQNYSDDLGILYDVCTVRFGNLPENTLRLAQDDDGRCGSTLSNESLTGFNESILDNGCSLTADSQRFSNVQTRLVPFTLDNYNLALTSTYPVLSVYFSVAHAERTSSRSVANSTLSCLRARDVSEGSVTAPALPSGTPLEELRAKASLSGGTIAGIVIGVVAGVVLLAGAVFCFFMRRRKQKRARTATMNMSEPTDEKDLPAQADGNAVQELHSYDKKPEIDSGELPELEDAQGKPGELYAEQKLPPGELYGSEVQR</sequence>
<evidence type="ECO:0000256" key="2">
    <source>
        <dbReference type="SAM" id="Phobius"/>
    </source>
</evidence>
<protein>
    <recommendedName>
        <fullName evidence="6">Mid2 domain-containing protein</fullName>
    </recommendedName>
</protein>
<proteinExistence type="predicted"/>
<gene>
    <name evidence="4" type="ORF">Slin15195_G085180</name>
</gene>
<reference evidence="4" key="1">
    <citation type="submission" date="2022-06" db="EMBL/GenBank/DDBJ databases">
        <title>Complete genome sequences of two strains of the flax pathogen Septoria linicola.</title>
        <authorList>
            <person name="Lapalu N."/>
            <person name="Simon A."/>
            <person name="Demenou B."/>
            <person name="Paumier D."/>
            <person name="Guillot M.-P."/>
            <person name="Gout L."/>
            <person name="Valade R."/>
        </authorList>
    </citation>
    <scope>NUCLEOTIDE SEQUENCE</scope>
    <source>
        <strain evidence="4">SE15195</strain>
    </source>
</reference>
<evidence type="ECO:0000256" key="3">
    <source>
        <dbReference type="SAM" id="SignalP"/>
    </source>
</evidence>
<feature type="compositionally biased region" description="Acidic residues" evidence="1">
    <location>
        <begin position="316"/>
        <end position="325"/>
    </location>
</feature>
<accession>A0A9Q9EM84</accession>
<dbReference type="Proteomes" id="UP001056384">
    <property type="component" value="Chromosome 7"/>
</dbReference>
<dbReference type="AlphaFoldDB" id="A0A9Q9EM84"/>